<dbReference type="SUPFAM" id="SSF46785">
    <property type="entry name" value="Winged helix' DNA-binding domain"/>
    <property type="match status" value="1"/>
</dbReference>
<gene>
    <name evidence="2" type="ORF">TNO020_180217</name>
</gene>
<reference evidence="3" key="1">
    <citation type="submission" date="2017-11" db="EMBL/GenBank/DDBJ databases">
        <authorList>
            <person name="Duchaud E."/>
        </authorList>
    </citation>
    <scope>NUCLEOTIDE SEQUENCE [LARGE SCALE GENOMIC DNA]</scope>
    <source>
        <strain evidence="3">Tenacibaculum sp. TNO020</strain>
    </source>
</reference>
<dbReference type="AlphaFoldDB" id="A0A2H1YFC7"/>
<sequence length="95" mass="11214">MYDNLDSILNQQIRLAVVSILIKVKKADFKYLKEQTQTTQGNLSHQLKKLKEAEYINITKTFEKNYPKTYCSLTSKGKKAFEEYVKQMKKYLNLN</sequence>
<accession>A0A2H1YFC7</accession>
<dbReference type="RefSeq" id="WP_101916686.1">
    <property type="nucleotide sequence ID" value="NZ_JAJGWR010000003.1"/>
</dbReference>
<protein>
    <submittedName>
        <fullName evidence="2">Putative transcriptional regulator</fullName>
    </submittedName>
</protein>
<dbReference type="InterPro" id="IPR036388">
    <property type="entry name" value="WH-like_DNA-bd_sf"/>
</dbReference>
<proteinExistence type="predicted"/>
<name>A0A2H1YFC7_9FLAO</name>
<organism evidence="2 3">
    <name type="scientific">Tenacibaculum piscium</name>
    <dbReference type="NCBI Taxonomy" id="1458515"/>
    <lineage>
        <taxon>Bacteria</taxon>
        <taxon>Pseudomonadati</taxon>
        <taxon>Bacteroidota</taxon>
        <taxon>Flavobacteriia</taxon>
        <taxon>Flavobacteriales</taxon>
        <taxon>Flavobacteriaceae</taxon>
        <taxon>Tenacibaculum</taxon>
    </lineage>
</organism>
<dbReference type="PANTHER" id="PTHR37318:SF1">
    <property type="entry name" value="BSL7504 PROTEIN"/>
    <property type="match status" value="1"/>
</dbReference>
<keyword evidence="3" id="KW-1185">Reference proteome</keyword>
<dbReference type="InterPro" id="IPR027395">
    <property type="entry name" value="WH_DNA-bd_dom"/>
</dbReference>
<dbReference type="GeneID" id="86943411"/>
<dbReference type="EMBL" id="OENF01000010">
    <property type="protein sequence ID" value="SOS74186.1"/>
    <property type="molecule type" value="Genomic_DNA"/>
</dbReference>
<dbReference type="Gene3D" id="1.10.10.10">
    <property type="entry name" value="Winged helix-like DNA-binding domain superfamily/Winged helix DNA-binding domain"/>
    <property type="match status" value="1"/>
</dbReference>
<dbReference type="Pfam" id="PF13601">
    <property type="entry name" value="HTH_34"/>
    <property type="match status" value="1"/>
</dbReference>
<dbReference type="InterPro" id="IPR036390">
    <property type="entry name" value="WH_DNA-bd_sf"/>
</dbReference>
<dbReference type="OrthoDB" id="9800369at2"/>
<evidence type="ECO:0000259" key="1">
    <source>
        <dbReference type="Pfam" id="PF13601"/>
    </source>
</evidence>
<evidence type="ECO:0000313" key="3">
    <source>
        <dbReference type="Proteomes" id="UP000234211"/>
    </source>
</evidence>
<feature type="domain" description="Winged helix DNA-binding" evidence="1">
    <location>
        <begin position="13"/>
        <end position="92"/>
    </location>
</feature>
<evidence type="ECO:0000313" key="2">
    <source>
        <dbReference type="EMBL" id="SOS74186.1"/>
    </source>
</evidence>
<dbReference type="Proteomes" id="UP000234211">
    <property type="component" value="Unassembled WGS sequence"/>
</dbReference>
<dbReference type="PANTHER" id="PTHR37318">
    <property type="entry name" value="BSL7504 PROTEIN"/>
    <property type="match status" value="1"/>
</dbReference>